<comment type="function">
    <text evidence="6">Functions as a two-component phosphorelay mediators between cytokinin sensor histidine kinases and response regulators (B-type ARRs). Plays an important role in propagating cytokinin signal transduction.</text>
</comment>
<sequence length="167" mass="18934">MALSILKGLLQGYVQSLFDEGIVNDQFSQIHTSKSEEEPEHVVQLIDKYFVDVETILSELTSKIDCPDVDFSKLSELAHKVDERSLSIGAKHVKLACADLIKSCDQMNKENFSRALIWIKNEFSHTRNKLEAYAQMERRIIRLKSKQQSSACVPSSSLGCLREVSEK</sequence>
<comment type="caution">
    <text evidence="7">The sequence shown here is derived from an EMBL/GenBank/DDBJ whole genome shotgun (WGS) entry which is preliminary data.</text>
</comment>
<keyword evidence="5" id="KW-0539">Nucleus</keyword>
<evidence type="ECO:0000256" key="3">
    <source>
        <dbReference type="ARBA" id="ARBA00022990"/>
    </source>
</evidence>
<comment type="domain">
    <text evidence="6">Histidine-containing phosphotransfer domain (HPt) contains an active histidine that mediates the phosphotransfer.</text>
</comment>
<dbReference type="GO" id="GO:0043424">
    <property type="term" value="F:protein histidine kinase binding"/>
    <property type="evidence" value="ECO:0007669"/>
    <property type="project" value="UniProtKB-UniRule"/>
</dbReference>
<dbReference type="PANTHER" id="PTHR28242">
    <property type="entry name" value="PHOSPHORELAY INTERMEDIATE PROTEIN YPD1"/>
    <property type="match status" value="1"/>
</dbReference>
<proteinExistence type="predicted"/>
<evidence type="ECO:0000256" key="6">
    <source>
        <dbReference type="RuleBase" id="RU369004"/>
    </source>
</evidence>
<dbReference type="GO" id="GO:0009927">
    <property type="term" value="F:histidine phosphotransfer kinase activity"/>
    <property type="evidence" value="ECO:0007669"/>
    <property type="project" value="UniProtKB-UniRule"/>
</dbReference>
<keyword evidence="4 6" id="KW-0902">Two-component regulatory system</keyword>
<evidence type="ECO:0000313" key="7">
    <source>
        <dbReference type="EMBL" id="KAK9999538.1"/>
    </source>
</evidence>
<dbReference type="EMBL" id="JAZDWU010000006">
    <property type="protein sequence ID" value="KAK9999538.1"/>
    <property type="molecule type" value="Genomic_DNA"/>
</dbReference>
<evidence type="ECO:0000256" key="2">
    <source>
        <dbReference type="ARBA" id="ARBA00022864"/>
    </source>
</evidence>
<evidence type="ECO:0000313" key="8">
    <source>
        <dbReference type="Proteomes" id="UP001459277"/>
    </source>
</evidence>
<dbReference type="GO" id="GO:0009736">
    <property type="term" value="P:cytokinin-activated signaling pathway"/>
    <property type="evidence" value="ECO:0007669"/>
    <property type="project" value="UniProtKB-KW"/>
</dbReference>
<accession>A0AAW2CP17</accession>
<evidence type="ECO:0000256" key="5">
    <source>
        <dbReference type="ARBA" id="ARBA00023242"/>
    </source>
</evidence>
<protein>
    <recommendedName>
        <fullName evidence="6">Histidine-containing phosphotransfer protein</fullName>
    </recommendedName>
</protein>
<dbReference type="AlphaFoldDB" id="A0AAW2CP17"/>
<dbReference type="GO" id="GO:0005634">
    <property type="term" value="C:nucleus"/>
    <property type="evidence" value="ECO:0007669"/>
    <property type="project" value="UniProtKB-SubCell"/>
</dbReference>
<dbReference type="InterPro" id="IPR036641">
    <property type="entry name" value="HPT_dom_sf"/>
</dbReference>
<dbReference type="GO" id="GO:0005829">
    <property type="term" value="C:cytosol"/>
    <property type="evidence" value="ECO:0007669"/>
    <property type="project" value="UniProtKB-SubCell"/>
</dbReference>
<dbReference type="Proteomes" id="UP001459277">
    <property type="component" value="Unassembled WGS sequence"/>
</dbReference>
<keyword evidence="8" id="KW-1185">Reference proteome</keyword>
<keyword evidence="1" id="KW-0963">Cytoplasm</keyword>
<reference evidence="7 8" key="1">
    <citation type="submission" date="2024-01" db="EMBL/GenBank/DDBJ databases">
        <title>A telomere-to-telomere, gap-free genome of sweet tea (Lithocarpus litseifolius).</title>
        <authorList>
            <person name="Zhou J."/>
        </authorList>
    </citation>
    <scope>NUCLEOTIDE SEQUENCE [LARGE SCALE GENOMIC DNA]</scope>
    <source>
        <strain evidence="7">Zhou-2022a</strain>
        <tissue evidence="7">Leaf</tissue>
    </source>
</reference>
<comment type="subcellular location">
    <subcellularLocation>
        <location evidence="6">Cytoplasm</location>
        <location evidence="6">Cytosol</location>
    </subcellularLocation>
    <subcellularLocation>
        <location evidence="6">Nucleus</location>
    </subcellularLocation>
</comment>
<evidence type="ECO:0000256" key="4">
    <source>
        <dbReference type="ARBA" id="ARBA00023012"/>
    </source>
</evidence>
<dbReference type="Gene3D" id="1.20.120.160">
    <property type="entry name" value="HPT domain"/>
    <property type="match status" value="1"/>
</dbReference>
<organism evidence="7 8">
    <name type="scientific">Lithocarpus litseifolius</name>
    <dbReference type="NCBI Taxonomy" id="425828"/>
    <lineage>
        <taxon>Eukaryota</taxon>
        <taxon>Viridiplantae</taxon>
        <taxon>Streptophyta</taxon>
        <taxon>Embryophyta</taxon>
        <taxon>Tracheophyta</taxon>
        <taxon>Spermatophyta</taxon>
        <taxon>Magnoliopsida</taxon>
        <taxon>eudicotyledons</taxon>
        <taxon>Gunneridae</taxon>
        <taxon>Pentapetalae</taxon>
        <taxon>rosids</taxon>
        <taxon>fabids</taxon>
        <taxon>Fagales</taxon>
        <taxon>Fagaceae</taxon>
        <taxon>Lithocarpus</taxon>
    </lineage>
</organism>
<evidence type="ECO:0000256" key="1">
    <source>
        <dbReference type="ARBA" id="ARBA00022490"/>
    </source>
</evidence>
<keyword evidence="2 6" id="KW-0932">Cytokinin signaling pathway</keyword>
<name>A0AAW2CP17_9ROSI</name>
<keyword evidence="3" id="KW-0007">Acetylation</keyword>
<dbReference type="InterPro" id="IPR045871">
    <property type="entry name" value="AHP1-5/YPD1"/>
</dbReference>
<dbReference type="SUPFAM" id="SSF47226">
    <property type="entry name" value="Histidine-containing phosphotransfer domain, HPT domain"/>
    <property type="match status" value="1"/>
</dbReference>
<dbReference type="GO" id="GO:0000160">
    <property type="term" value="P:phosphorelay signal transduction system"/>
    <property type="evidence" value="ECO:0007669"/>
    <property type="project" value="UniProtKB-UniRule"/>
</dbReference>
<dbReference type="PANTHER" id="PTHR28242:SF7">
    <property type="entry name" value="HISTIDINE-CONTAINING PHOSPHOTRANSFER PROTEIN"/>
    <property type="match status" value="1"/>
</dbReference>
<gene>
    <name evidence="7" type="ORF">SO802_019141</name>
</gene>
<dbReference type="FunFam" id="1.20.120.160:FF:000001">
    <property type="entry name" value="Histidine-containing phosphotransfer protein 1"/>
    <property type="match status" value="1"/>
</dbReference>